<name>A0A2T0SUK7_9BACT</name>
<sequence length="221" mass="24884">MSVCCLASYAQDKQVLRGEVIGRKSGNVYLYASGSFRNGHQLVDSVRLTSSFFSFTKPLDEPAAYFITVDGAVGQFYFVWDKAVVVTLKPDNLNESVTEDSPVNEQLRSFADTVETAYAQRKKANREAFAVAEEAKDEAKLEQLGQAYYLLFMQEWYAIDRYIRTNTDTWASLFVLIKYHKSLGRKATLELLSKLSPVIQSSRLAGQLKTNLDDASYIITP</sequence>
<accession>A0A2T0SUK7</accession>
<comment type="caution">
    <text evidence="2">The sequence shown here is derived from an EMBL/GenBank/DDBJ whole genome shotgun (WGS) entry which is preliminary data.</text>
</comment>
<dbReference type="Pfam" id="PF14289">
    <property type="entry name" value="DUF4369"/>
    <property type="match status" value="1"/>
</dbReference>
<proteinExistence type="predicted"/>
<keyword evidence="3" id="KW-1185">Reference proteome</keyword>
<dbReference type="Proteomes" id="UP000238375">
    <property type="component" value="Unassembled WGS sequence"/>
</dbReference>
<feature type="domain" description="DUF4369" evidence="1">
    <location>
        <begin position="16"/>
        <end position="106"/>
    </location>
</feature>
<dbReference type="AlphaFoldDB" id="A0A2T0SUK7"/>
<evidence type="ECO:0000313" key="3">
    <source>
        <dbReference type="Proteomes" id="UP000238375"/>
    </source>
</evidence>
<gene>
    <name evidence="2" type="ORF">CLV58_11181</name>
</gene>
<evidence type="ECO:0000259" key="1">
    <source>
        <dbReference type="Pfam" id="PF14289"/>
    </source>
</evidence>
<reference evidence="2 3" key="1">
    <citation type="submission" date="2018-03" db="EMBL/GenBank/DDBJ databases">
        <title>Genomic Encyclopedia of Archaeal and Bacterial Type Strains, Phase II (KMG-II): from individual species to whole genera.</title>
        <authorList>
            <person name="Goeker M."/>
        </authorList>
    </citation>
    <scope>NUCLEOTIDE SEQUENCE [LARGE SCALE GENOMIC DNA]</scope>
    <source>
        <strain evidence="2 3">DSM 28354</strain>
    </source>
</reference>
<organism evidence="2 3">
    <name type="scientific">Spirosoma oryzae</name>
    <dbReference type="NCBI Taxonomy" id="1469603"/>
    <lineage>
        <taxon>Bacteria</taxon>
        <taxon>Pseudomonadati</taxon>
        <taxon>Bacteroidota</taxon>
        <taxon>Cytophagia</taxon>
        <taxon>Cytophagales</taxon>
        <taxon>Cytophagaceae</taxon>
        <taxon>Spirosoma</taxon>
    </lineage>
</organism>
<dbReference type="InterPro" id="IPR025380">
    <property type="entry name" value="DUF4369"/>
</dbReference>
<evidence type="ECO:0000313" key="2">
    <source>
        <dbReference type="EMBL" id="PRY37043.1"/>
    </source>
</evidence>
<protein>
    <submittedName>
        <fullName evidence="2">Uncharacterized protein DUF4369</fullName>
    </submittedName>
</protein>
<dbReference type="EMBL" id="PVTE01000011">
    <property type="protein sequence ID" value="PRY37043.1"/>
    <property type="molecule type" value="Genomic_DNA"/>
</dbReference>